<feature type="transmembrane region" description="Helical" evidence="2">
    <location>
        <begin position="46"/>
        <end position="66"/>
    </location>
</feature>
<keyword evidence="2" id="KW-1133">Transmembrane helix</keyword>
<gene>
    <name evidence="3" type="ORF">FFZ77_12550</name>
</gene>
<dbReference type="Proteomes" id="UP000460558">
    <property type="component" value="Unassembled WGS sequence"/>
</dbReference>
<feature type="region of interest" description="Disordered" evidence="1">
    <location>
        <begin position="236"/>
        <end position="257"/>
    </location>
</feature>
<evidence type="ECO:0008006" key="5">
    <source>
        <dbReference type="Google" id="ProtNLM"/>
    </source>
</evidence>
<accession>A0ABW9NSX4</accession>
<evidence type="ECO:0000313" key="3">
    <source>
        <dbReference type="EMBL" id="MQS36405.1"/>
    </source>
</evidence>
<organism evidence="3 4">
    <name type="scientific">Streptomyces katsurahamanus</name>
    <dbReference type="NCBI Taxonomy" id="2577098"/>
    <lineage>
        <taxon>Bacteria</taxon>
        <taxon>Bacillati</taxon>
        <taxon>Actinomycetota</taxon>
        <taxon>Actinomycetes</taxon>
        <taxon>Kitasatosporales</taxon>
        <taxon>Streptomycetaceae</taxon>
        <taxon>Streptomyces</taxon>
    </lineage>
</organism>
<reference evidence="3 4" key="1">
    <citation type="submission" date="2019-06" db="EMBL/GenBank/DDBJ databases">
        <title>Comparative genomics and metabolomics analyses of clavulanic acid producing Streptomyces species provides insight into specialized metabolism and evolution of beta-lactam biosynthetic gene clusters.</title>
        <authorList>
            <person name="Moore M.A."/>
            <person name="Cruz-Morales P."/>
            <person name="Barona Gomez F."/>
            <person name="Kapil T."/>
        </authorList>
    </citation>
    <scope>NUCLEOTIDE SEQUENCE [LARGE SCALE GENOMIC DNA]</scope>
    <source>
        <strain evidence="3 4">T-272</strain>
    </source>
</reference>
<dbReference type="EMBL" id="VDEQ01000130">
    <property type="protein sequence ID" value="MQS36405.1"/>
    <property type="molecule type" value="Genomic_DNA"/>
</dbReference>
<name>A0ABW9NSX4_9ACTN</name>
<sequence length="257" mass="27543">MRDPLEAAEDELRLVLERATPELAAPGERLGQVRARIVRRRRRRTGAAVLVATVLVGVGTVLPQTLRENRPEARPAAPTPAPLPTREKEREVRFDGLHGFTIPLTKSWHALEMPAVDKLGAVAMGYIGTQKLSEFERPCGAESVDQCAPVEKLGSGDVLVTVSVGALPDAGGWGSPTMNPVDIRNEFCERIGGSEMFVANAGFDAEPSDLLAVMSVCVDKDTSAKTLDDLQELLYRAHPGEKSSGAAPGKQSGGTRR</sequence>
<evidence type="ECO:0000313" key="4">
    <source>
        <dbReference type="Proteomes" id="UP000460558"/>
    </source>
</evidence>
<dbReference type="RefSeq" id="WP_153483107.1">
    <property type="nucleotide sequence ID" value="NZ_VDEQ01000130.1"/>
</dbReference>
<proteinExistence type="predicted"/>
<evidence type="ECO:0000256" key="1">
    <source>
        <dbReference type="SAM" id="MobiDB-lite"/>
    </source>
</evidence>
<keyword evidence="4" id="KW-1185">Reference proteome</keyword>
<evidence type="ECO:0000256" key="2">
    <source>
        <dbReference type="SAM" id="Phobius"/>
    </source>
</evidence>
<protein>
    <recommendedName>
        <fullName evidence="5">PASTA domain-containing protein</fullName>
    </recommendedName>
</protein>
<keyword evidence="2" id="KW-0472">Membrane</keyword>
<comment type="caution">
    <text evidence="3">The sequence shown here is derived from an EMBL/GenBank/DDBJ whole genome shotgun (WGS) entry which is preliminary data.</text>
</comment>
<feature type="region of interest" description="Disordered" evidence="1">
    <location>
        <begin position="66"/>
        <end position="87"/>
    </location>
</feature>
<keyword evidence="2" id="KW-0812">Transmembrane</keyword>